<gene>
    <name evidence="2" type="ORF">SAMN05444411_101778</name>
</gene>
<dbReference type="PANTHER" id="PTHR22916">
    <property type="entry name" value="GLYCOSYLTRANSFERASE"/>
    <property type="match status" value="1"/>
</dbReference>
<dbReference type="RefSeq" id="WP_090119900.1">
    <property type="nucleotide sequence ID" value="NZ_FNNJ01000001.1"/>
</dbReference>
<dbReference type="EMBL" id="FNNJ01000001">
    <property type="protein sequence ID" value="SDW46124.1"/>
    <property type="molecule type" value="Genomic_DNA"/>
</dbReference>
<organism evidence="2 3">
    <name type="scientific">Lutibacter oricola</name>
    <dbReference type="NCBI Taxonomy" id="762486"/>
    <lineage>
        <taxon>Bacteria</taxon>
        <taxon>Pseudomonadati</taxon>
        <taxon>Bacteroidota</taxon>
        <taxon>Flavobacteriia</taxon>
        <taxon>Flavobacteriales</taxon>
        <taxon>Flavobacteriaceae</taxon>
        <taxon>Lutibacter</taxon>
    </lineage>
</organism>
<dbReference type="Proteomes" id="UP000199595">
    <property type="component" value="Unassembled WGS sequence"/>
</dbReference>
<dbReference type="CDD" id="cd06433">
    <property type="entry name" value="GT_2_WfgS_like"/>
    <property type="match status" value="1"/>
</dbReference>
<evidence type="ECO:0000313" key="2">
    <source>
        <dbReference type="EMBL" id="SDW46124.1"/>
    </source>
</evidence>
<dbReference type="PANTHER" id="PTHR22916:SF3">
    <property type="entry name" value="UDP-GLCNAC:BETAGAL BETA-1,3-N-ACETYLGLUCOSAMINYLTRANSFERASE-LIKE PROTEIN 1"/>
    <property type="match status" value="1"/>
</dbReference>
<dbReference type="Pfam" id="PF00535">
    <property type="entry name" value="Glycos_transf_2"/>
    <property type="match status" value="1"/>
</dbReference>
<reference evidence="2 3" key="1">
    <citation type="submission" date="2016-10" db="EMBL/GenBank/DDBJ databases">
        <authorList>
            <person name="de Groot N.N."/>
        </authorList>
    </citation>
    <scope>NUCLEOTIDE SEQUENCE [LARGE SCALE GENOMIC DNA]</scope>
    <source>
        <strain evidence="2 3">DSM 24956</strain>
    </source>
</reference>
<dbReference type="InterPro" id="IPR029044">
    <property type="entry name" value="Nucleotide-diphossugar_trans"/>
</dbReference>
<feature type="domain" description="Glycosyltransferase 2-like" evidence="1">
    <location>
        <begin position="4"/>
        <end position="149"/>
    </location>
</feature>
<dbReference type="Gene3D" id="3.90.550.10">
    <property type="entry name" value="Spore Coat Polysaccharide Biosynthesis Protein SpsA, Chain A"/>
    <property type="match status" value="1"/>
</dbReference>
<dbReference type="GO" id="GO:0016758">
    <property type="term" value="F:hexosyltransferase activity"/>
    <property type="evidence" value="ECO:0007669"/>
    <property type="project" value="UniProtKB-ARBA"/>
</dbReference>
<dbReference type="OrthoDB" id="9788101at2"/>
<evidence type="ECO:0000313" key="3">
    <source>
        <dbReference type="Proteomes" id="UP000199595"/>
    </source>
</evidence>
<dbReference type="AlphaFoldDB" id="A0A1H2TS80"/>
<protein>
    <submittedName>
        <fullName evidence="2">Glycosyltransferase</fullName>
    </submittedName>
</protein>
<sequence length="254" mass="29494">MKVSIITIVFNNEDCIDNCLNSVKNQTYINIEHIVIDGGSIDRTLDRIEPYKNSLGYFISEKDSGLYNALNKGIKKATGDVIGILHSDDVFYSTDSIEKVVKVFQSKNADIVYANGMYVERDDTNKVKRIYKSKPFKRRYLNFGWIPLHTTIFVKKEVFKYEGMYNESYSIASDYDISLRWFKNRELKKVFLNEWLVKMRLGGKSTTASLQKRKSTEDLEIIKKHKLLGGITLLFKIARKVPQYVLPRIITYKV</sequence>
<keyword evidence="3" id="KW-1185">Reference proteome</keyword>
<dbReference type="STRING" id="762486.SAMN05444411_101778"/>
<evidence type="ECO:0000259" key="1">
    <source>
        <dbReference type="Pfam" id="PF00535"/>
    </source>
</evidence>
<accession>A0A1H2TS80</accession>
<proteinExistence type="predicted"/>
<name>A0A1H2TS80_9FLAO</name>
<keyword evidence="2" id="KW-0808">Transferase</keyword>
<dbReference type="SUPFAM" id="SSF53448">
    <property type="entry name" value="Nucleotide-diphospho-sugar transferases"/>
    <property type="match status" value="1"/>
</dbReference>
<dbReference type="InterPro" id="IPR001173">
    <property type="entry name" value="Glyco_trans_2-like"/>
</dbReference>